<evidence type="ECO:0000313" key="1">
    <source>
        <dbReference type="EMBL" id="JAE36411.1"/>
    </source>
</evidence>
<proteinExistence type="predicted"/>
<dbReference type="AlphaFoldDB" id="A0A0A9HND8"/>
<protein>
    <submittedName>
        <fullName evidence="1">Uncharacterized protein</fullName>
    </submittedName>
</protein>
<name>A0A0A9HND8_ARUDO</name>
<reference evidence="1" key="2">
    <citation type="journal article" date="2015" name="Data Brief">
        <title>Shoot transcriptome of the giant reed, Arundo donax.</title>
        <authorList>
            <person name="Barrero R.A."/>
            <person name="Guerrero F.D."/>
            <person name="Moolhuijzen P."/>
            <person name="Goolsby J.A."/>
            <person name="Tidwell J."/>
            <person name="Bellgard S.E."/>
            <person name="Bellgard M.I."/>
        </authorList>
    </citation>
    <scope>NUCLEOTIDE SEQUENCE</scope>
    <source>
        <tissue evidence="1">Shoot tissue taken approximately 20 cm above the soil surface</tissue>
    </source>
</reference>
<dbReference type="EMBL" id="GBRH01161485">
    <property type="protein sequence ID" value="JAE36411.1"/>
    <property type="molecule type" value="Transcribed_RNA"/>
</dbReference>
<sequence>MAEKSWCKVQAHLQQIRVVRYIGKAWAIRARYYLRKILCTNGD</sequence>
<reference evidence="1" key="1">
    <citation type="submission" date="2014-09" db="EMBL/GenBank/DDBJ databases">
        <authorList>
            <person name="Magalhaes I.L.F."/>
            <person name="Oliveira U."/>
            <person name="Santos F.R."/>
            <person name="Vidigal T.H.D.A."/>
            <person name="Brescovit A.D."/>
            <person name="Santos A.J."/>
        </authorList>
    </citation>
    <scope>NUCLEOTIDE SEQUENCE</scope>
    <source>
        <tissue evidence="1">Shoot tissue taken approximately 20 cm above the soil surface</tissue>
    </source>
</reference>
<accession>A0A0A9HND8</accession>
<organism evidence="1">
    <name type="scientific">Arundo donax</name>
    <name type="common">Giant reed</name>
    <name type="synonym">Donax arundinaceus</name>
    <dbReference type="NCBI Taxonomy" id="35708"/>
    <lineage>
        <taxon>Eukaryota</taxon>
        <taxon>Viridiplantae</taxon>
        <taxon>Streptophyta</taxon>
        <taxon>Embryophyta</taxon>
        <taxon>Tracheophyta</taxon>
        <taxon>Spermatophyta</taxon>
        <taxon>Magnoliopsida</taxon>
        <taxon>Liliopsida</taxon>
        <taxon>Poales</taxon>
        <taxon>Poaceae</taxon>
        <taxon>PACMAD clade</taxon>
        <taxon>Arundinoideae</taxon>
        <taxon>Arundineae</taxon>
        <taxon>Arundo</taxon>
    </lineage>
</organism>